<dbReference type="EMBL" id="JANPWB010000003">
    <property type="protein sequence ID" value="KAJ1202823.1"/>
    <property type="molecule type" value="Genomic_DNA"/>
</dbReference>
<dbReference type="Proteomes" id="UP001066276">
    <property type="component" value="Chromosome 2_1"/>
</dbReference>
<protein>
    <submittedName>
        <fullName evidence="2">Uncharacterized protein</fullName>
    </submittedName>
</protein>
<keyword evidence="1" id="KW-1133">Transmembrane helix</keyword>
<feature type="transmembrane region" description="Helical" evidence="1">
    <location>
        <begin position="139"/>
        <end position="164"/>
    </location>
</feature>
<reference evidence="2" key="1">
    <citation type="journal article" date="2022" name="bioRxiv">
        <title>Sequencing and chromosome-scale assembly of the giantPleurodeles waltlgenome.</title>
        <authorList>
            <person name="Brown T."/>
            <person name="Elewa A."/>
            <person name="Iarovenko S."/>
            <person name="Subramanian E."/>
            <person name="Araus A.J."/>
            <person name="Petzold A."/>
            <person name="Susuki M."/>
            <person name="Suzuki K.-i.T."/>
            <person name="Hayashi T."/>
            <person name="Toyoda A."/>
            <person name="Oliveira C."/>
            <person name="Osipova E."/>
            <person name="Leigh N.D."/>
            <person name="Simon A."/>
            <person name="Yun M.H."/>
        </authorList>
    </citation>
    <scope>NUCLEOTIDE SEQUENCE</scope>
    <source>
        <strain evidence="2">20211129_DDA</strain>
        <tissue evidence="2">Liver</tissue>
    </source>
</reference>
<keyword evidence="3" id="KW-1185">Reference proteome</keyword>
<evidence type="ECO:0000313" key="3">
    <source>
        <dbReference type="Proteomes" id="UP001066276"/>
    </source>
</evidence>
<organism evidence="2 3">
    <name type="scientific">Pleurodeles waltl</name>
    <name type="common">Iberian ribbed newt</name>
    <dbReference type="NCBI Taxonomy" id="8319"/>
    <lineage>
        <taxon>Eukaryota</taxon>
        <taxon>Metazoa</taxon>
        <taxon>Chordata</taxon>
        <taxon>Craniata</taxon>
        <taxon>Vertebrata</taxon>
        <taxon>Euteleostomi</taxon>
        <taxon>Amphibia</taxon>
        <taxon>Batrachia</taxon>
        <taxon>Caudata</taxon>
        <taxon>Salamandroidea</taxon>
        <taxon>Salamandridae</taxon>
        <taxon>Pleurodelinae</taxon>
        <taxon>Pleurodeles</taxon>
    </lineage>
</organism>
<keyword evidence="1" id="KW-0812">Transmembrane</keyword>
<evidence type="ECO:0000313" key="2">
    <source>
        <dbReference type="EMBL" id="KAJ1202823.1"/>
    </source>
</evidence>
<name>A0AAV7VR75_PLEWA</name>
<gene>
    <name evidence="2" type="ORF">NDU88_006618</name>
</gene>
<sequence>MSGVSALGKNPFRPSCRSTPFLCLGGFGTLPTRCCLGYVPTTAAVMALPLFWLIQEGADGERVSPETPKAPLSLRAASGGVRGTLLGAVGYGWLCCCCFVNWWYGGALRGRTLIPGGAPPSSLTVSLLGWAVTGASGPFWVLLSPAGCPAMVLVGASWGLAALYELRRGRRAFTPFA</sequence>
<evidence type="ECO:0000256" key="1">
    <source>
        <dbReference type="SAM" id="Phobius"/>
    </source>
</evidence>
<proteinExistence type="predicted"/>
<keyword evidence="1" id="KW-0472">Membrane</keyword>
<feature type="transmembrane region" description="Helical" evidence="1">
    <location>
        <begin position="85"/>
        <end position="104"/>
    </location>
</feature>
<dbReference type="AlphaFoldDB" id="A0AAV7VR75"/>
<comment type="caution">
    <text evidence="2">The sequence shown here is derived from an EMBL/GenBank/DDBJ whole genome shotgun (WGS) entry which is preliminary data.</text>
</comment>
<accession>A0AAV7VR75</accession>